<sequence>MVRGERERERWVGEGEDEEEEEVHGQRLAVKRDISSFSGRFDSNVDHMACKEEEITKSQRAVKSCWWWPPALEGGRTDGWCCCFCCRSLVSDECSALLRLHCCMRWSRLPAALLPLVSLAPPPLPIPSAGTGGAERRGRNGSGSGRGRAKPTEAALVFPMRSREGKESGHALDPTYLTPVRYWPSARQGKGREGKARQGEGGTDGDIYKRVVFVFLFISLQWISEESVGTRMICLLSSRAAAAAASEAAGHATIISSVAAAAGDLAVAPPVSNSASMPPFAAVSHFQIPRRSCKPQALGVMRNLALLEFAWLVPLGAMSACLELSCNATDEVSEYADEARIMMKSRFFHKAELRMITPEITPTASTLCQRGRGTQLGSAQLGSARVASAKFVVAEVCKNGVCSLWPIGPHGWQLSASQSALHLDEAECSLTQITTEGNYSELCIHNTASSYAPVKIAQAQHSVSGHGWKSVTFQPIGSKGDFEVDVGAVRLNRGRLKPVSSRASTEQNTIEQNTQASHSSAVWPRPGPAFLPIRNLTRSFGFPPPCLALPCLGWLGSKRGRSAEAEVRLEVGSRDECAGAGAGASIFRKGVHAQGTSASTAMQQQQAAAGTGRVGTVSGIQALEGRKVSLGKRGPTLRGEQEEKRATAAACT</sequence>
<proteinExistence type="predicted"/>
<dbReference type="Proteomes" id="UP000077202">
    <property type="component" value="Unassembled WGS sequence"/>
</dbReference>
<accession>A0A176WQ94</accession>
<evidence type="ECO:0000313" key="2">
    <source>
        <dbReference type="EMBL" id="OAE34791.1"/>
    </source>
</evidence>
<feature type="region of interest" description="Disordered" evidence="1">
    <location>
        <begin position="631"/>
        <end position="652"/>
    </location>
</feature>
<evidence type="ECO:0000256" key="1">
    <source>
        <dbReference type="SAM" id="MobiDB-lite"/>
    </source>
</evidence>
<dbReference type="EMBL" id="LVLJ01000312">
    <property type="protein sequence ID" value="OAE34791.1"/>
    <property type="molecule type" value="Genomic_DNA"/>
</dbReference>
<comment type="caution">
    <text evidence="2">The sequence shown here is derived from an EMBL/GenBank/DDBJ whole genome shotgun (WGS) entry which is preliminary data.</text>
</comment>
<feature type="compositionally biased region" description="Basic and acidic residues" evidence="1">
    <location>
        <begin position="1"/>
        <end position="13"/>
    </location>
</feature>
<feature type="region of interest" description="Disordered" evidence="1">
    <location>
        <begin position="1"/>
        <end position="25"/>
    </location>
</feature>
<organism evidence="2 3">
    <name type="scientific">Marchantia polymorpha subsp. ruderalis</name>
    <dbReference type="NCBI Taxonomy" id="1480154"/>
    <lineage>
        <taxon>Eukaryota</taxon>
        <taxon>Viridiplantae</taxon>
        <taxon>Streptophyta</taxon>
        <taxon>Embryophyta</taxon>
        <taxon>Marchantiophyta</taxon>
        <taxon>Marchantiopsida</taxon>
        <taxon>Marchantiidae</taxon>
        <taxon>Marchantiales</taxon>
        <taxon>Marchantiaceae</taxon>
        <taxon>Marchantia</taxon>
    </lineage>
</organism>
<evidence type="ECO:0000313" key="3">
    <source>
        <dbReference type="Proteomes" id="UP000077202"/>
    </source>
</evidence>
<protein>
    <submittedName>
        <fullName evidence="2">Uncharacterized protein</fullName>
    </submittedName>
</protein>
<keyword evidence="3" id="KW-1185">Reference proteome</keyword>
<name>A0A176WQ94_MARPO</name>
<feature type="region of interest" description="Disordered" evidence="1">
    <location>
        <begin position="126"/>
        <end position="151"/>
    </location>
</feature>
<gene>
    <name evidence="2" type="ORF">AXG93_2528s1570</name>
</gene>
<reference evidence="2" key="1">
    <citation type="submission" date="2016-03" db="EMBL/GenBank/DDBJ databases">
        <title>Mechanisms controlling the formation of the plant cell surface in tip-growing cells are functionally conserved among land plants.</title>
        <authorList>
            <person name="Honkanen S."/>
            <person name="Jones V.A."/>
            <person name="Morieri G."/>
            <person name="Champion C."/>
            <person name="Hetherington A.J."/>
            <person name="Kelly S."/>
            <person name="Saint-Marcoux D."/>
            <person name="Proust H."/>
            <person name="Prescott H."/>
            <person name="Dolan L."/>
        </authorList>
    </citation>
    <scope>NUCLEOTIDE SEQUENCE [LARGE SCALE GENOMIC DNA]</scope>
    <source>
        <tissue evidence="2">Whole gametophyte</tissue>
    </source>
</reference>
<dbReference type="AlphaFoldDB" id="A0A176WQ94"/>
<feature type="region of interest" description="Disordered" evidence="1">
    <location>
        <begin position="497"/>
        <end position="523"/>
    </location>
</feature>
<feature type="compositionally biased region" description="Polar residues" evidence="1">
    <location>
        <begin position="501"/>
        <end position="520"/>
    </location>
</feature>